<dbReference type="PROSITE" id="PS51918">
    <property type="entry name" value="RADICAL_SAM"/>
    <property type="match status" value="1"/>
</dbReference>
<dbReference type="AlphaFoldDB" id="A0A8J3T4L4"/>
<evidence type="ECO:0000256" key="2">
    <source>
        <dbReference type="ARBA" id="ARBA00022723"/>
    </source>
</evidence>
<accession>A0A8J3T4L4</accession>
<dbReference type="InterPro" id="IPR050377">
    <property type="entry name" value="Radical_SAM_PqqE_MftC-like"/>
</dbReference>
<evidence type="ECO:0000256" key="3">
    <source>
        <dbReference type="ARBA" id="ARBA00023004"/>
    </source>
</evidence>
<dbReference type="CDD" id="cd21123">
    <property type="entry name" value="SPASM_MftC-like"/>
    <property type="match status" value="1"/>
</dbReference>
<dbReference type="RefSeq" id="WP_203878593.1">
    <property type="nucleotide sequence ID" value="NZ_BOOK01000049.1"/>
</dbReference>
<dbReference type="InterPro" id="IPR013785">
    <property type="entry name" value="Aldolase_TIM"/>
</dbReference>
<dbReference type="PANTHER" id="PTHR11228:SF34">
    <property type="entry name" value="TUNGSTEN-CONTAINING ALDEHYDE FERREDOXIN OXIDOREDUCTASE COFACTOR MODIFYING PROTEIN"/>
    <property type="match status" value="1"/>
</dbReference>
<keyword evidence="7" id="KW-1185">Reference proteome</keyword>
<dbReference type="Proteomes" id="UP000634476">
    <property type="component" value="Unassembled WGS sequence"/>
</dbReference>
<keyword evidence="3" id="KW-0408">Iron</keyword>
<keyword evidence="1" id="KW-0949">S-adenosyl-L-methionine</keyword>
<dbReference type="GO" id="GO:0051536">
    <property type="term" value="F:iron-sulfur cluster binding"/>
    <property type="evidence" value="ECO:0007669"/>
    <property type="project" value="UniProtKB-KW"/>
</dbReference>
<evidence type="ECO:0000259" key="5">
    <source>
        <dbReference type="PROSITE" id="PS51918"/>
    </source>
</evidence>
<dbReference type="PANTHER" id="PTHR11228">
    <property type="entry name" value="RADICAL SAM DOMAIN PROTEIN"/>
    <property type="match status" value="1"/>
</dbReference>
<dbReference type="EMBL" id="BOOK01000049">
    <property type="protein sequence ID" value="GII04336.1"/>
    <property type="molecule type" value="Genomic_DNA"/>
</dbReference>
<dbReference type="SFLD" id="SFLDS00029">
    <property type="entry name" value="Radical_SAM"/>
    <property type="match status" value="1"/>
</dbReference>
<evidence type="ECO:0000313" key="6">
    <source>
        <dbReference type="EMBL" id="GII04336.1"/>
    </source>
</evidence>
<protein>
    <submittedName>
        <fullName evidence="6">Radical SAM protein</fullName>
    </submittedName>
</protein>
<name>A0A8J3T4L4_9ACTN</name>
<evidence type="ECO:0000256" key="4">
    <source>
        <dbReference type="ARBA" id="ARBA00023014"/>
    </source>
</evidence>
<dbReference type="SFLD" id="SFLDG01067">
    <property type="entry name" value="SPASM/twitch_domain_containing"/>
    <property type="match status" value="1"/>
</dbReference>
<reference evidence="6" key="1">
    <citation type="submission" date="2021-01" db="EMBL/GenBank/DDBJ databases">
        <title>Whole genome shotgun sequence of Planobispora takensis NBRC 109077.</title>
        <authorList>
            <person name="Komaki H."/>
            <person name="Tamura T."/>
        </authorList>
    </citation>
    <scope>NUCLEOTIDE SEQUENCE</scope>
    <source>
        <strain evidence="6">NBRC 109077</strain>
    </source>
</reference>
<dbReference type="SUPFAM" id="SSF102114">
    <property type="entry name" value="Radical SAM enzymes"/>
    <property type="match status" value="1"/>
</dbReference>
<feature type="domain" description="Radical SAM core" evidence="5">
    <location>
        <begin position="70"/>
        <end position="290"/>
    </location>
</feature>
<dbReference type="CDD" id="cd01335">
    <property type="entry name" value="Radical_SAM"/>
    <property type="match status" value="1"/>
</dbReference>
<keyword evidence="2" id="KW-0479">Metal-binding</keyword>
<dbReference type="GO" id="GO:0046872">
    <property type="term" value="F:metal ion binding"/>
    <property type="evidence" value="ECO:0007669"/>
    <property type="project" value="UniProtKB-KW"/>
</dbReference>
<dbReference type="Pfam" id="PF04055">
    <property type="entry name" value="Radical_SAM"/>
    <property type="match status" value="1"/>
</dbReference>
<dbReference type="SFLD" id="SFLDG01386">
    <property type="entry name" value="main_SPASM_domain-containing"/>
    <property type="match status" value="1"/>
</dbReference>
<evidence type="ECO:0000313" key="7">
    <source>
        <dbReference type="Proteomes" id="UP000634476"/>
    </source>
</evidence>
<evidence type="ECO:0000256" key="1">
    <source>
        <dbReference type="ARBA" id="ARBA00022691"/>
    </source>
</evidence>
<keyword evidence="4" id="KW-0411">Iron-sulfur</keyword>
<dbReference type="InterPro" id="IPR058240">
    <property type="entry name" value="rSAM_sf"/>
</dbReference>
<gene>
    <name evidence="6" type="ORF">Pta02_63440</name>
</gene>
<sequence>MNPPAAPGTPVATGAPGTAVAAGAPGTAVAAGAPGTAVAADDSAASVAAETPGAGERRPRPVRYVHRDVATAPFIVIWEATRACPLACLHCRAEARPDRDPAELTTAEATGLMRQIAAFGRPAPLFVITGGDPFERPDLYDLVRRARELGLSPSVSPSATPALTPAALTRLRDAGASVISLSLDGATAARHDDFRGFGGVFGRTLAAWRQAREAGLKVQVNTTVTRTNLMDLPDIARLVRDRGALLWSLFLLVPTGRGRSLTSLSAAETEDVLNFAYDVGAAVPVKATEAHHFRRVAIQRHILHEHGADHVAALGLGPLYESLRRRAVHSGLVRATRTRRPPIDVGAGRGLVFVSHTGEVSPSGFLPLSAGNLRDRPLAEIYRTSPVFTALRDPDRLAGRCGACEFRTVCGGSRSRAYAVGGDALAEEPWCSYVPGSFPYRDELARCLGADGGISRR</sequence>
<comment type="caution">
    <text evidence="6">The sequence shown here is derived from an EMBL/GenBank/DDBJ whole genome shotgun (WGS) entry which is preliminary data.</text>
</comment>
<dbReference type="NCBIfam" id="TIGR04053">
    <property type="entry name" value="TIGR04053 family radical SAM/SPASM domain-containing protein"/>
    <property type="match status" value="1"/>
</dbReference>
<dbReference type="GO" id="GO:0003824">
    <property type="term" value="F:catalytic activity"/>
    <property type="evidence" value="ECO:0007669"/>
    <property type="project" value="InterPro"/>
</dbReference>
<organism evidence="6 7">
    <name type="scientific">Planobispora takensis</name>
    <dbReference type="NCBI Taxonomy" id="1367882"/>
    <lineage>
        <taxon>Bacteria</taxon>
        <taxon>Bacillati</taxon>
        <taxon>Actinomycetota</taxon>
        <taxon>Actinomycetes</taxon>
        <taxon>Streptosporangiales</taxon>
        <taxon>Streptosporangiaceae</taxon>
        <taxon>Planobispora</taxon>
    </lineage>
</organism>
<proteinExistence type="predicted"/>
<dbReference type="Gene3D" id="3.20.20.70">
    <property type="entry name" value="Aldolase class I"/>
    <property type="match status" value="1"/>
</dbReference>
<dbReference type="InterPro" id="IPR007197">
    <property type="entry name" value="rSAM"/>
</dbReference>